<dbReference type="OrthoDB" id="609485at2"/>
<dbReference type="Gene3D" id="2.60.40.1930">
    <property type="match status" value="1"/>
</dbReference>
<keyword evidence="1" id="KW-0732">Signal</keyword>
<keyword evidence="3" id="KW-1185">Reference proteome</keyword>
<name>A0A494W276_9SPHI</name>
<dbReference type="EMBL" id="CP032869">
    <property type="protein sequence ID" value="AYL97863.1"/>
    <property type="molecule type" value="Genomic_DNA"/>
</dbReference>
<gene>
    <name evidence="2" type="ORF">HYN43_022330</name>
</gene>
<reference evidence="2 3" key="1">
    <citation type="submission" date="2018-10" db="EMBL/GenBank/DDBJ databases">
        <title>Genome sequencing of Mucilaginibacter sp. HYN0043.</title>
        <authorList>
            <person name="Kim M."/>
            <person name="Yi H."/>
        </authorList>
    </citation>
    <scope>NUCLEOTIDE SEQUENCE [LARGE SCALE GENOMIC DNA]</scope>
    <source>
        <strain evidence="2 3">HYN0043</strain>
    </source>
</reference>
<proteinExistence type="predicted"/>
<sequence>MKSKIVIIKPVFACAAKCRRRAMAGLLAFTLILLFNQRSYAQVDGPASHLLAIKAAADSSSRQNPAEKIYLQLDKNTYTPGDTLWFKAYIFNAPTLGLSAKSGVMYVSIVTDSNLVVKRLRLPVENGLSCGNISLKELPAGSYHLVAYTTWMQNFNTDNFFRKQFTIADDAGSNWLANYTCSAVVTDGQEQGRVKLILSNIYKTPVAAKPVQLMVMKGKRKLYRQTIQTDEKGLIDITFKLPAKPGDLRIIAADESGNRVNIPLNFSRPQDADVQFMPEGGELIAGLPARIGFKAIGLDGRGVDVKGEVLDHNQQPVAAFVSRHLGMGSFNMLISNGENYTARVTLPGGAIRNFPLPDVKSEGIVLNVNNIDTEDSIKVSVSATEKITARGDDYLLIARAREVVCYGAVVSFKNGAFIHQKISKKLFPSGIIHFVLLDLKRRPLNERLIFINRHDDLHISLSTDKETFATRDSVALHLNVKDALGNPVAGNFSLAVTDDALVHPDSLAGENIITRILLTSELKGDIEQPGYYLNARNAQSGQALDELLLTQGWVSYAWPGEKSRPVYEPETEAAIRGRVLNAFNKPVKATKVAMLSKSPVLAAEAITDNAGRFMFNKLPVTDTPAYMLKTVKNFNVSIVMDDAPQPVFAMTATAPTTQWYLSSDTSLFNSVKNNRARQNLLNDLPPETHALKEVKIVAKKIIKGSQNLNGPGEADYIFDEADMEKAGKQTWLSFLQEHIPGFRLGIITKPSDFNRLELYHYGALRNTLMEMDKAGAGAAAANTPIPILEAIPPNIVWYMVGRQPIKLIVDGVAFGTVFINPYIDHRISFNDLKNYLQTHDAEDIKGMEVITSGKYADNYFRRFVSADWKSTLSSGDFTFIELTTRTGQGPILQSTPGRYLYKPMALSLPARFYSPRYAVKDKAKHPADLRSTMYWEPNINTTADGKASLSFYTGDKPSTYTYIIEGTNIDGSLGYRYGKIKVNDHVSP</sequence>
<feature type="chain" id="PRO_5019832304" description="Carboxypeptidase regulatory-like domain-containing protein" evidence="1">
    <location>
        <begin position="42"/>
        <end position="988"/>
    </location>
</feature>
<dbReference type="RefSeq" id="WP_119406146.1">
    <property type="nucleotide sequence ID" value="NZ_CP032869.1"/>
</dbReference>
<protein>
    <recommendedName>
        <fullName evidence="4">Carboxypeptidase regulatory-like domain-containing protein</fullName>
    </recommendedName>
</protein>
<accession>A0A494W276</accession>
<evidence type="ECO:0000313" key="3">
    <source>
        <dbReference type="Proteomes" id="UP000270046"/>
    </source>
</evidence>
<evidence type="ECO:0008006" key="4">
    <source>
        <dbReference type="Google" id="ProtNLM"/>
    </source>
</evidence>
<organism evidence="2 3">
    <name type="scientific">Mucilaginibacter celer</name>
    <dbReference type="NCBI Taxonomy" id="2305508"/>
    <lineage>
        <taxon>Bacteria</taxon>
        <taxon>Pseudomonadati</taxon>
        <taxon>Bacteroidota</taxon>
        <taxon>Sphingobacteriia</taxon>
        <taxon>Sphingobacteriales</taxon>
        <taxon>Sphingobacteriaceae</taxon>
        <taxon>Mucilaginibacter</taxon>
    </lineage>
</organism>
<evidence type="ECO:0000313" key="2">
    <source>
        <dbReference type="EMBL" id="AYL97863.1"/>
    </source>
</evidence>
<dbReference type="Proteomes" id="UP000270046">
    <property type="component" value="Chromosome"/>
</dbReference>
<dbReference type="AlphaFoldDB" id="A0A494W276"/>
<feature type="signal peptide" evidence="1">
    <location>
        <begin position="1"/>
        <end position="41"/>
    </location>
</feature>
<dbReference type="KEGG" id="muh:HYN43_022330"/>
<evidence type="ECO:0000256" key="1">
    <source>
        <dbReference type="SAM" id="SignalP"/>
    </source>
</evidence>